<evidence type="ECO:0000256" key="2">
    <source>
        <dbReference type="ARBA" id="ARBA00012438"/>
    </source>
</evidence>
<accession>A0ABP7EI21</accession>
<dbReference type="Gene3D" id="1.20.5.1930">
    <property type="match status" value="1"/>
</dbReference>
<evidence type="ECO:0000256" key="6">
    <source>
        <dbReference type="ARBA" id="ARBA00022777"/>
    </source>
</evidence>
<evidence type="ECO:0000256" key="5">
    <source>
        <dbReference type="ARBA" id="ARBA00022741"/>
    </source>
</evidence>
<dbReference type="Gene3D" id="3.30.565.10">
    <property type="entry name" value="Histidine kinase-like ATPase, C-terminal domain"/>
    <property type="match status" value="1"/>
</dbReference>
<dbReference type="SUPFAM" id="SSF55874">
    <property type="entry name" value="ATPase domain of HSP90 chaperone/DNA topoisomerase II/histidine kinase"/>
    <property type="match status" value="1"/>
</dbReference>
<evidence type="ECO:0000313" key="11">
    <source>
        <dbReference type="EMBL" id="GAA3719204.1"/>
    </source>
</evidence>
<protein>
    <recommendedName>
        <fullName evidence="2">histidine kinase</fullName>
        <ecNumber evidence="2">2.7.13.3</ecNumber>
    </recommendedName>
</protein>
<keyword evidence="5" id="KW-0547">Nucleotide-binding</keyword>
<evidence type="ECO:0000259" key="10">
    <source>
        <dbReference type="SMART" id="SM00387"/>
    </source>
</evidence>
<comment type="catalytic activity">
    <reaction evidence="1">
        <text>ATP + protein L-histidine = ADP + protein N-phospho-L-histidine.</text>
        <dbReference type="EC" id="2.7.13.3"/>
    </reaction>
</comment>
<feature type="domain" description="Histidine kinase/HSP90-like ATPase" evidence="10">
    <location>
        <begin position="318"/>
        <end position="408"/>
    </location>
</feature>
<keyword evidence="9" id="KW-1133">Transmembrane helix</keyword>
<dbReference type="PANTHER" id="PTHR24421:SF10">
    <property type="entry name" value="NITRATE_NITRITE SENSOR PROTEIN NARQ"/>
    <property type="match status" value="1"/>
</dbReference>
<keyword evidence="9" id="KW-0472">Membrane</keyword>
<keyword evidence="3" id="KW-0597">Phosphoprotein</keyword>
<dbReference type="CDD" id="cd16917">
    <property type="entry name" value="HATPase_UhpB-NarQ-NarX-like"/>
    <property type="match status" value="1"/>
</dbReference>
<evidence type="ECO:0000256" key="1">
    <source>
        <dbReference type="ARBA" id="ARBA00000085"/>
    </source>
</evidence>
<name>A0ABP7EI21_9ACTN</name>
<keyword evidence="8" id="KW-0902">Two-component regulatory system</keyword>
<sequence>MSSPERMRLSSRKLYGAAVSSTTNTVDAVAKPQLVYATTTRGWLVVAGVAVLLAAAMVIENATFPGGNAMTPLVALNAALIACCVLVCYPFPVLGLIMAVALGVANVAVPGMPRGGGTELIVFLFMTGFFSYRLPGRWGVGAWVSTALIIGISTFARGGEVFEILFYLLFLGPGWFVGWLLQREKRRSVQLARLAAELAAEREHRERAAIASERARIARELHDAVAHSVSVMTLQVGVVRRRLTALPTEQELLGQAEQLGRQSVDELRRIVGLVRTDGPNLRPVPSLRQLDELVAQVRAAGTDISVRRIGVLPELSTALEVSAYRIVQEALTNAMKHAPTATVDVTVAADAHRLTIRVSDDGPAAAPVTAGHGLIGMGERVAMLGGALQYGAAEPHGFVITAVLPLDGRAEVSAR</sequence>
<evidence type="ECO:0000256" key="4">
    <source>
        <dbReference type="ARBA" id="ARBA00022679"/>
    </source>
</evidence>
<dbReference type="InterPro" id="IPR050482">
    <property type="entry name" value="Sensor_HK_TwoCompSys"/>
</dbReference>
<dbReference type="InterPro" id="IPR003594">
    <property type="entry name" value="HATPase_dom"/>
</dbReference>
<keyword evidence="12" id="KW-1185">Reference proteome</keyword>
<feature type="transmembrane region" description="Helical" evidence="9">
    <location>
        <begin position="139"/>
        <end position="158"/>
    </location>
</feature>
<dbReference type="InterPro" id="IPR036890">
    <property type="entry name" value="HATPase_C_sf"/>
</dbReference>
<reference evidence="12" key="1">
    <citation type="journal article" date="2019" name="Int. J. Syst. Evol. Microbiol.">
        <title>The Global Catalogue of Microorganisms (GCM) 10K type strain sequencing project: providing services to taxonomists for standard genome sequencing and annotation.</title>
        <authorList>
            <consortium name="The Broad Institute Genomics Platform"/>
            <consortium name="The Broad Institute Genome Sequencing Center for Infectious Disease"/>
            <person name="Wu L."/>
            <person name="Ma J."/>
        </authorList>
    </citation>
    <scope>NUCLEOTIDE SEQUENCE [LARGE SCALE GENOMIC DNA]</scope>
    <source>
        <strain evidence="12">JCM 16548</strain>
    </source>
</reference>
<evidence type="ECO:0000313" key="12">
    <source>
        <dbReference type="Proteomes" id="UP001500051"/>
    </source>
</evidence>
<proteinExistence type="predicted"/>
<keyword evidence="9" id="KW-0812">Transmembrane</keyword>
<evidence type="ECO:0000256" key="9">
    <source>
        <dbReference type="SAM" id="Phobius"/>
    </source>
</evidence>
<keyword evidence="6 11" id="KW-0418">Kinase</keyword>
<feature type="transmembrane region" description="Helical" evidence="9">
    <location>
        <begin position="44"/>
        <end position="64"/>
    </location>
</feature>
<dbReference type="EMBL" id="BAAAYX010000030">
    <property type="protein sequence ID" value="GAA3719204.1"/>
    <property type="molecule type" value="Genomic_DNA"/>
</dbReference>
<gene>
    <name evidence="11" type="ORF">GCM10022204_44200</name>
</gene>
<dbReference type="InterPro" id="IPR011712">
    <property type="entry name" value="Sig_transdc_His_kin_sub3_dim/P"/>
</dbReference>
<dbReference type="GO" id="GO:0016301">
    <property type="term" value="F:kinase activity"/>
    <property type="evidence" value="ECO:0007669"/>
    <property type="project" value="UniProtKB-KW"/>
</dbReference>
<dbReference type="PANTHER" id="PTHR24421">
    <property type="entry name" value="NITRATE/NITRITE SENSOR PROTEIN NARX-RELATED"/>
    <property type="match status" value="1"/>
</dbReference>
<dbReference type="SMART" id="SM00387">
    <property type="entry name" value="HATPase_c"/>
    <property type="match status" value="1"/>
</dbReference>
<evidence type="ECO:0000256" key="3">
    <source>
        <dbReference type="ARBA" id="ARBA00022553"/>
    </source>
</evidence>
<evidence type="ECO:0000256" key="7">
    <source>
        <dbReference type="ARBA" id="ARBA00022840"/>
    </source>
</evidence>
<organism evidence="11 12">
    <name type="scientific">Microlunatus aurantiacus</name>
    <dbReference type="NCBI Taxonomy" id="446786"/>
    <lineage>
        <taxon>Bacteria</taxon>
        <taxon>Bacillati</taxon>
        <taxon>Actinomycetota</taxon>
        <taxon>Actinomycetes</taxon>
        <taxon>Propionibacteriales</taxon>
        <taxon>Propionibacteriaceae</taxon>
        <taxon>Microlunatus</taxon>
    </lineage>
</organism>
<comment type="caution">
    <text evidence="11">The sequence shown here is derived from an EMBL/GenBank/DDBJ whole genome shotgun (WGS) entry which is preliminary data.</text>
</comment>
<keyword evidence="4" id="KW-0808">Transferase</keyword>
<evidence type="ECO:0000256" key="8">
    <source>
        <dbReference type="ARBA" id="ARBA00023012"/>
    </source>
</evidence>
<feature type="transmembrane region" description="Helical" evidence="9">
    <location>
        <begin position="164"/>
        <end position="181"/>
    </location>
</feature>
<keyword evidence="7" id="KW-0067">ATP-binding</keyword>
<dbReference type="Pfam" id="PF02518">
    <property type="entry name" value="HATPase_c"/>
    <property type="match status" value="1"/>
</dbReference>
<feature type="transmembrane region" description="Helical" evidence="9">
    <location>
        <begin position="115"/>
        <end position="132"/>
    </location>
</feature>
<dbReference type="EC" id="2.7.13.3" evidence="2"/>
<dbReference type="Proteomes" id="UP001500051">
    <property type="component" value="Unassembled WGS sequence"/>
</dbReference>
<feature type="transmembrane region" description="Helical" evidence="9">
    <location>
        <begin position="76"/>
        <end position="109"/>
    </location>
</feature>
<dbReference type="Pfam" id="PF07730">
    <property type="entry name" value="HisKA_3"/>
    <property type="match status" value="1"/>
</dbReference>